<keyword evidence="2" id="KW-1185">Reference proteome</keyword>
<sequence>MKLWLDGPTVSYLVPGAAALLDRWLDMIERHPMGMPAVAFAMGDSEETSFVCWIGGICRNVMIVSTWSYIHVEDELEVPRSGLPH</sequence>
<evidence type="ECO:0000313" key="2">
    <source>
        <dbReference type="Proteomes" id="UP000186955"/>
    </source>
</evidence>
<dbReference type="EMBL" id="MNBE01000702">
    <property type="protein sequence ID" value="OKO95657.1"/>
    <property type="molecule type" value="Genomic_DNA"/>
</dbReference>
<accession>A0A1Q5T5Z7</accession>
<name>A0A1Q5T5Z7_9EURO</name>
<dbReference type="Proteomes" id="UP000186955">
    <property type="component" value="Unassembled WGS sequence"/>
</dbReference>
<dbReference type="AlphaFoldDB" id="A0A1Q5T5Z7"/>
<proteinExistence type="predicted"/>
<organism evidence="1 2">
    <name type="scientific">Penicillium subrubescens</name>
    <dbReference type="NCBI Taxonomy" id="1316194"/>
    <lineage>
        <taxon>Eukaryota</taxon>
        <taxon>Fungi</taxon>
        <taxon>Dikarya</taxon>
        <taxon>Ascomycota</taxon>
        <taxon>Pezizomycotina</taxon>
        <taxon>Eurotiomycetes</taxon>
        <taxon>Eurotiomycetidae</taxon>
        <taxon>Eurotiales</taxon>
        <taxon>Aspergillaceae</taxon>
        <taxon>Penicillium</taxon>
    </lineage>
</organism>
<gene>
    <name evidence="1" type="ORF">PENSUB_11169</name>
</gene>
<evidence type="ECO:0000313" key="1">
    <source>
        <dbReference type="EMBL" id="OKO95657.1"/>
    </source>
</evidence>
<comment type="caution">
    <text evidence="1">The sequence shown here is derived from an EMBL/GenBank/DDBJ whole genome shotgun (WGS) entry which is preliminary data.</text>
</comment>
<protein>
    <submittedName>
        <fullName evidence="1">Uncharacterized protein</fullName>
    </submittedName>
</protein>
<reference evidence="1 2" key="1">
    <citation type="submission" date="2016-10" db="EMBL/GenBank/DDBJ databases">
        <title>Genome sequence of the ascomycete fungus Penicillium subrubescens.</title>
        <authorList>
            <person name="De Vries R.P."/>
            <person name="Peng M."/>
            <person name="Dilokpimol A."/>
            <person name="Hilden K."/>
            <person name="Makela M.R."/>
            <person name="Grigoriev I."/>
            <person name="Riley R."/>
            <person name="Granchi Z."/>
        </authorList>
    </citation>
    <scope>NUCLEOTIDE SEQUENCE [LARGE SCALE GENOMIC DNA]</scope>
    <source>
        <strain evidence="1 2">CBS 132785</strain>
    </source>
</reference>